<reference evidence="2" key="1">
    <citation type="submission" date="2018-11" db="EMBL/GenBank/DDBJ databases">
        <authorList>
            <consortium name="Pathogen Informatics"/>
        </authorList>
    </citation>
    <scope>NUCLEOTIDE SEQUENCE</scope>
</reference>
<evidence type="ECO:0000313" key="3">
    <source>
        <dbReference type="Proteomes" id="UP000784294"/>
    </source>
</evidence>
<dbReference type="Proteomes" id="UP000784294">
    <property type="component" value="Unassembled WGS sequence"/>
</dbReference>
<dbReference type="AlphaFoldDB" id="A0A3S5AXT9"/>
<dbReference type="EMBL" id="CAAALY010002423">
    <property type="protein sequence ID" value="VEL07764.1"/>
    <property type="molecule type" value="Genomic_DNA"/>
</dbReference>
<organism evidence="2 3">
    <name type="scientific">Protopolystoma xenopodis</name>
    <dbReference type="NCBI Taxonomy" id="117903"/>
    <lineage>
        <taxon>Eukaryota</taxon>
        <taxon>Metazoa</taxon>
        <taxon>Spiralia</taxon>
        <taxon>Lophotrochozoa</taxon>
        <taxon>Platyhelminthes</taxon>
        <taxon>Monogenea</taxon>
        <taxon>Polyopisthocotylea</taxon>
        <taxon>Polystomatidea</taxon>
        <taxon>Polystomatidae</taxon>
        <taxon>Protopolystoma</taxon>
    </lineage>
</organism>
<feature type="compositionally biased region" description="Low complexity" evidence="1">
    <location>
        <begin position="130"/>
        <end position="144"/>
    </location>
</feature>
<comment type="caution">
    <text evidence="2">The sequence shown here is derived from an EMBL/GenBank/DDBJ whole genome shotgun (WGS) entry which is preliminary data.</text>
</comment>
<proteinExistence type="predicted"/>
<sequence>MFPNVTQLKPVASSQLAARRRFRSKKEAPDINLICTTSASCHSSSTSYLYPTYCTTLTSSSIIPITSMAESMFTCTTSISTSTISATTPNCVTMNNNIANNTIKIPLPIGSSSFNKNSTCANKATKQPDLSSLSSSPPSSAPASFLRPSTSRLISADVNDPANSQQSISKDNPRNFACSSDACSTVTTPIIFASSNSFRSSYLANGTSPISYGHRPAGCISPGSDVPTFRRPVHRLSSIPNFAMPDGFFGSPPIDGSALQIRESVINRPVKRNSVIGIMRIPTCSSNNVDSEASSHALLGPLKYKSDDEAK</sequence>
<accession>A0A3S5AXT9</accession>
<name>A0A3S5AXT9_9PLAT</name>
<feature type="region of interest" description="Disordered" evidence="1">
    <location>
        <begin position="120"/>
        <end position="146"/>
    </location>
</feature>
<keyword evidence="3" id="KW-1185">Reference proteome</keyword>
<protein>
    <submittedName>
        <fullName evidence="2">Uncharacterized protein</fullName>
    </submittedName>
</protein>
<evidence type="ECO:0000313" key="2">
    <source>
        <dbReference type="EMBL" id="VEL07764.1"/>
    </source>
</evidence>
<feature type="compositionally biased region" description="Polar residues" evidence="1">
    <location>
        <begin position="120"/>
        <end position="129"/>
    </location>
</feature>
<evidence type="ECO:0000256" key="1">
    <source>
        <dbReference type="SAM" id="MobiDB-lite"/>
    </source>
</evidence>
<gene>
    <name evidence="2" type="ORF">PXEA_LOCUS1204</name>
</gene>